<reference evidence="7 8" key="1">
    <citation type="submission" date="2023-06" db="EMBL/GenBank/DDBJ databases">
        <authorList>
            <person name="Ham H."/>
            <person name="Park D.S."/>
        </authorList>
    </citation>
    <scope>NUCLEOTIDE SEQUENCE [LARGE SCALE GENOMIC DNA]</scope>
    <source>
        <strain evidence="7 8">KACC 17005</strain>
    </source>
</reference>
<proteinExistence type="inferred from homology"/>
<evidence type="ECO:0000256" key="1">
    <source>
        <dbReference type="ARBA" id="ARBA00022481"/>
    </source>
</evidence>
<dbReference type="SMART" id="SM00283">
    <property type="entry name" value="MA"/>
    <property type="match status" value="1"/>
</dbReference>
<dbReference type="CDD" id="cd11386">
    <property type="entry name" value="MCP_signal"/>
    <property type="match status" value="1"/>
</dbReference>
<dbReference type="Pfam" id="PF12729">
    <property type="entry name" value="4HB_MCP_1"/>
    <property type="match status" value="1"/>
</dbReference>
<dbReference type="InterPro" id="IPR004089">
    <property type="entry name" value="MCPsignal_dom"/>
</dbReference>
<dbReference type="GeneID" id="79789268"/>
<feature type="coiled-coil region" evidence="4">
    <location>
        <begin position="84"/>
        <end position="114"/>
    </location>
</feature>
<evidence type="ECO:0000256" key="2">
    <source>
        <dbReference type="ARBA" id="ARBA00029447"/>
    </source>
</evidence>
<dbReference type="RefSeq" id="WP_011797307.1">
    <property type="nucleotide sequence ID" value="NZ_CP023687.1"/>
</dbReference>
<keyword evidence="4" id="KW-0175">Coiled coil</keyword>
<evidence type="ECO:0000313" key="7">
    <source>
        <dbReference type="EMBL" id="WIY49507.1"/>
    </source>
</evidence>
<evidence type="ECO:0000259" key="6">
    <source>
        <dbReference type="PROSITE" id="PS50885"/>
    </source>
</evidence>
<dbReference type="InterPro" id="IPR051310">
    <property type="entry name" value="MCP_chemotaxis"/>
</dbReference>
<dbReference type="SMART" id="SM00304">
    <property type="entry name" value="HAMP"/>
    <property type="match status" value="1"/>
</dbReference>
<dbReference type="CDD" id="cd06225">
    <property type="entry name" value="HAMP"/>
    <property type="match status" value="1"/>
</dbReference>
<keyword evidence="8" id="KW-1185">Reference proteome</keyword>
<evidence type="ECO:0000256" key="3">
    <source>
        <dbReference type="PROSITE-ProRule" id="PRU00284"/>
    </source>
</evidence>
<dbReference type="SUPFAM" id="SSF58104">
    <property type="entry name" value="Methyl-accepting chemotaxis protein (MCP) signaling domain"/>
    <property type="match status" value="1"/>
</dbReference>
<dbReference type="PROSITE" id="PS50885">
    <property type="entry name" value="HAMP"/>
    <property type="match status" value="1"/>
</dbReference>
<gene>
    <name evidence="7" type="ORF">QRO08_02765</name>
</gene>
<dbReference type="InterPro" id="IPR004090">
    <property type="entry name" value="Chemotax_Me-accpt_rcpt"/>
</dbReference>
<dbReference type="PANTHER" id="PTHR43531:SF14">
    <property type="entry name" value="METHYL-ACCEPTING CHEMOTAXIS PROTEIN I-RELATED"/>
    <property type="match status" value="1"/>
</dbReference>
<organism evidence="7 8">
    <name type="scientific">Paracidovorax citrulli</name>
    <name type="common">Acidovorax citrulli</name>
    <dbReference type="NCBI Taxonomy" id="80869"/>
    <lineage>
        <taxon>Bacteria</taxon>
        <taxon>Pseudomonadati</taxon>
        <taxon>Pseudomonadota</taxon>
        <taxon>Betaproteobacteria</taxon>
        <taxon>Burkholderiales</taxon>
        <taxon>Comamonadaceae</taxon>
        <taxon>Paracidovorax</taxon>
    </lineage>
</organism>
<dbReference type="EMBL" id="CP127363">
    <property type="protein sequence ID" value="WIY49507.1"/>
    <property type="molecule type" value="Genomic_DNA"/>
</dbReference>
<evidence type="ECO:0000259" key="5">
    <source>
        <dbReference type="PROSITE" id="PS50111"/>
    </source>
</evidence>
<protein>
    <submittedName>
        <fullName evidence="7">Methyl-accepting chemotaxis protein</fullName>
    </submittedName>
</protein>
<evidence type="ECO:0000313" key="8">
    <source>
        <dbReference type="Proteomes" id="UP001242732"/>
    </source>
</evidence>
<accession>A0ABY9ARY2</accession>
<dbReference type="InterPro" id="IPR003660">
    <property type="entry name" value="HAMP_dom"/>
</dbReference>
<dbReference type="PANTHER" id="PTHR43531">
    <property type="entry name" value="PROTEIN ICFG"/>
    <property type="match status" value="1"/>
</dbReference>
<name>A0ABY9ARY2_PARCI</name>
<sequence length="539" mass="56335">MQAVTFLRSLSISRRLFLGFGCMLALLVAVAALGHFSMSGMNRQMQQITGPGAAKARLANDMLQTVSATGIHARSAAMLGDIDSRNAEVQARKASEALQQYARQEAELAALLESGGASPEERQLMADIQAQSRKTRPEIEGALKLVTDGDTVSATLGLMTRVAPPEAAWRDKLAQLVELHNVLNANAAADAQQTQTRSRLTGGTLVAIAIALGLFIAWRTTATITQPIGRAVVVAERIARGDLTSRVEVRIHDETGRLLDAIAAMQEQLRALVGHIGTTADSILLASSEVASGNLDLSHRTEQTSSYLQETASALEDLTQTVHQGADAARQANQMTASAAQVATRSGEVVSQVVRTMDVISASSRKISDIIGVIDGIAFQTNILALNAAVEAARAGEQGRGFAVVAGEVRALAGRSAEAAREIKALILASSGQVQEGSGLVAQAGATIGELVQSVQKVSSIMGEITTSAHEQSDRIGQVSQSVSALENMTQQNAALVEESSAAAGSLREQAGRLTEMVGAFRLQRDASGAAPLTPALPG</sequence>
<dbReference type="PROSITE" id="PS50111">
    <property type="entry name" value="CHEMOTAXIS_TRANSDUC_2"/>
    <property type="match status" value="1"/>
</dbReference>
<dbReference type="Pfam" id="PF00015">
    <property type="entry name" value="MCPsignal"/>
    <property type="match status" value="1"/>
</dbReference>
<dbReference type="InterPro" id="IPR024478">
    <property type="entry name" value="HlyB_4HB_MCP"/>
</dbReference>
<dbReference type="Gene3D" id="1.10.287.950">
    <property type="entry name" value="Methyl-accepting chemotaxis protein"/>
    <property type="match status" value="1"/>
</dbReference>
<dbReference type="CDD" id="cd19411">
    <property type="entry name" value="MCP2201-like_sensor"/>
    <property type="match status" value="1"/>
</dbReference>
<feature type="domain" description="Methyl-accepting transducer" evidence="5">
    <location>
        <begin position="279"/>
        <end position="508"/>
    </location>
</feature>
<keyword evidence="1" id="KW-0488">Methylation</keyword>
<comment type="similarity">
    <text evidence="2">Belongs to the methyl-accepting chemotaxis (MCP) protein family.</text>
</comment>
<dbReference type="PRINTS" id="PR00260">
    <property type="entry name" value="CHEMTRNSDUCR"/>
</dbReference>
<dbReference type="Pfam" id="PF00672">
    <property type="entry name" value="HAMP"/>
    <property type="match status" value="1"/>
</dbReference>
<dbReference type="Proteomes" id="UP001242732">
    <property type="component" value="Chromosome"/>
</dbReference>
<keyword evidence="3" id="KW-0807">Transducer</keyword>
<evidence type="ECO:0000256" key="4">
    <source>
        <dbReference type="SAM" id="Coils"/>
    </source>
</evidence>
<dbReference type="InterPro" id="IPR047347">
    <property type="entry name" value="YvaQ-like_sensor"/>
</dbReference>
<feature type="domain" description="HAMP" evidence="6">
    <location>
        <begin position="222"/>
        <end position="274"/>
    </location>
</feature>